<gene>
    <name evidence="2" type="ORF">GCM10009601_37160</name>
</gene>
<evidence type="ECO:0000256" key="1">
    <source>
        <dbReference type="SAM" id="MobiDB-lite"/>
    </source>
</evidence>
<name>A0ABP4JS70_9ACTN</name>
<reference evidence="3" key="1">
    <citation type="journal article" date="2019" name="Int. J. Syst. Evol. Microbiol.">
        <title>The Global Catalogue of Microorganisms (GCM) 10K type strain sequencing project: providing services to taxonomists for standard genome sequencing and annotation.</title>
        <authorList>
            <consortium name="The Broad Institute Genomics Platform"/>
            <consortium name="The Broad Institute Genome Sequencing Center for Infectious Disease"/>
            <person name="Wu L."/>
            <person name="Ma J."/>
        </authorList>
    </citation>
    <scope>NUCLEOTIDE SEQUENCE [LARGE SCALE GENOMIC DNA]</scope>
    <source>
        <strain evidence="3">JCM 11756</strain>
    </source>
</reference>
<proteinExistence type="predicted"/>
<keyword evidence="3" id="KW-1185">Reference proteome</keyword>
<evidence type="ECO:0000313" key="2">
    <source>
        <dbReference type="EMBL" id="GAA1426954.1"/>
    </source>
</evidence>
<organism evidence="2 3">
    <name type="scientific">Streptomyces thermospinosisporus</name>
    <dbReference type="NCBI Taxonomy" id="161482"/>
    <lineage>
        <taxon>Bacteria</taxon>
        <taxon>Bacillati</taxon>
        <taxon>Actinomycetota</taxon>
        <taxon>Actinomycetes</taxon>
        <taxon>Kitasatosporales</taxon>
        <taxon>Streptomycetaceae</taxon>
        <taxon>Streptomyces</taxon>
    </lineage>
</organism>
<dbReference type="EMBL" id="BAAAIZ010000053">
    <property type="protein sequence ID" value="GAA1426954.1"/>
    <property type="molecule type" value="Genomic_DNA"/>
</dbReference>
<comment type="caution">
    <text evidence="2">The sequence shown here is derived from an EMBL/GenBank/DDBJ whole genome shotgun (WGS) entry which is preliminary data.</text>
</comment>
<evidence type="ECO:0000313" key="3">
    <source>
        <dbReference type="Proteomes" id="UP001500973"/>
    </source>
</evidence>
<feature type="region of interest" description="Disordered" evidence="1">
    <location>
        <begin position="1"/>
        <end position="63"/>
    </location>
</feature>
<dbReference type="Proteomes" id="UP001500973">
    <property type="component" value="Unassembled WGS sequence"/>
</dbReference>
<protein>
    <submittedName>
        <fullName evidence="2">Uncharacterized protein</fullName>
    </submittedName>
</protein>
<sequence>MHEMAQEYGIGPTRTVLPRQTATVTPPPPPGTAEPTQLTRSGGYPSSLRSAAGLTLPADPAPL</sequence>
<accession>A0ABP4JS70</accession>